<accession>A0A6A6AQP5</accession>
<dbReference type="AlphaFoldDB" id="A0A6A6AQP5"/>
<organism evidence="2 3">
    <name type="scientific">Dothidotthia symphoricarpi CBS 119687</name>
    <dbReference type="NCBI Taxonomy" id="1392245"/>
    <lineage>
        <taxon>Eukaryota</taxon>
        <taxon>Fungi</taxon>
        <taxon>Dikarya</taxon>
        <taxon>Ascomycota</taxon>
        <taxon>Pezizomycotina</taxon>
        <taxon>Dothideomycetes</taxon>
        <taxon>Pleosporomycetidae</taxon>
        <taxon>Pleosporales</taxon>
        <taxon>Dothidotthiaceae</taxon>
        <taxon>Dothidotthia</taxon>
    </lineage>
</organism>
<dbReference type="RefSeq" id="XP_033528497.1">
    <property type="nucleotide sequence ID" value="XM_033670032.1"/>
</dbReference>
<evidence type="ECO:0000256" key="1">
    <source>
        <dbReference type="SAM" id="MobiDB-lite"/>
    </source>
</evidence>
<reference evidence="2" key="1">
    <citation type="journal article" date="2020" name="Stud. Mycol.">
        <title>101 Dothideomycetes genomes: a test case for predicting lifestyles and emergence of pathogens.</title>
        <authorList>
            <person name="Haridas S."/>
            <person name="Albert R."/>
            <person name="Binder M."/>
            <person name="Bloem J."/>
            <person name="Labutti K."/>
            <person name="Salamov A."/>
            <person name="Andreopoulos B."/>
            <person name="Baker S."/>
            <person name="Barry K."/>
            <person name="Bills G."/>
            <person name="Bluhm B."/>
            <person name="Cannon C."/>
            <person name="Castanera R."/>
            <person name="Culley D."/>
            <person name="Daum C."/>
            <person name="Ezra D."/>
            <person name="Gonzalez J."/>
            <person name="Henrissat B."/>
            <person name="Kuo A."/>
            <person name="Liang C."/>
            <person name="Lipzen A."/>
            <person name="Lutzoni F."/>
            <person name="Magnuson J."/>
            <person name="Mondo S."/>
            <person name="Nolan M."/>
            <person name="Ohm R."/>
            <person name="Pangilinan J."/>
            <person name="Park H.-J."/>
            <person name="Ramirez L."/>
            <person name="Alfaro M."/>
            <person name="Sun H."/>
            <person name="Tritt A."/>
            <person name="Yoshinaga Y."/>
            <person name="Zwiers L.-H."/>
            <person name="Turgeon B."/>
            <person name="Goodwin S."/>
            <person name="Spatafora J."/>
            <person name="Crous P."/>
            <person name="Grigoriev I."/>
        </authorList>
    </citation>
    <scope>NUCLEOTIDE SEQUENCE</scope>
    <source>
        <strain evidence="2">CBS 119687</strain>
    </source>
</reference>
<keyword evidence="3" id="KW-1185">Reference proteome</keyword>
<name>A0A6A6AQP5_9PLEO</name>
<evidence type="ECO:0000313" key="3">
    <source>
        <dbReference type="Proteomes" id="UP000799771"/>
    </source>
</evidence>
<evidence type="ECO:0000313" key="2">
    <source>
        <dbReference type="EMBL" id="KAF2134110.1"/>
    </source>
</evidence>
<gene>
    <name evidence="2" type="ORF">P153DRAFT_381286</name>
</gene>
<feature type="compositionally biased region" description="Polar residues" evidence="1">
    <location>
        <begin position="18"/>
        <end position="43"/>
    </location>
</feature>
<dbReference type="GeneID" id="54410464"/>
<dbReference type="EMBL" id="ML977498">
    <property type="protein sequence ID" value="KAF2134110.1"/>
    <property type="molecule type" value="Genomic_DNA"/>
</dbReference>
<proteinExistence type="predicted"/>
<dbReference type="Proteomes" id="UP000799771">
    <property type="component" value="Unassembled WGS sequence"/>
</dbReference>
<feature type="compositionally biased region" description="Basic and acidic residues" evidence="1">
    <location>
        <begin position="1"/>
        <end position="10"/>
    </location>
</feature>
<feature type="region of interest" description="Disordered" evidence="1">
    <location>
        <begin position="1"/>
        <end position="49"/>
    </location>
</feature>
<protein>
    <submittedName>
        <fullName evidence="2">Uncharacterized protein</fullName>
    </submittedName>
</protein>
<sequence>MTEISPRDDLSLLPVSLAASQPTTPGTRSRQRARPTTSGSVAWSTSRQTTSLSLTNPYRKQPFIHYPTSQVQRLWDLRE</sequence>